<accession>A0A238H4V1</accession>
<protein>
    <submittedName>
        <fullName evidence="7">Endonuclease</fullName>
    </submittedName>
</protein>
<keyword evidence="6" id="KW-0325">Glycoprotein</keyword>
<evidence type="ECO:0000313" key="7">
    <source>
        <dbReference type="EMBL" id="SMG00296.1"/>
    </source>
</evidence>
<dbReference type="CDD" id="cd11010">
    <property type="entry name" value="S1-P1_nuclease"/>
    <property type="match status" value="1"/>
</dbReference>
<keyword evidence="4" id="KW-0378">Hydrolase</keyword>
<evidence type="ECO:0000256" key="3">
    <source>
        <dbReference type="ARBA" id="ARBA00022759"/>
    </source>
</evidence>
<dbReference type="Proteomes" id="UP000198460">
    <property type="component" value="Unassembled WGS sequence"/>
</dbReference>
<dbReference type="PANTHER" id="PTHR33146">
    <property type="entry name" value="ENDONUCLEASE 4"/>
    <property type="match status" value="1"/>
</dbReference>
<name>A0A238H4V1_9BURK</name>
<sequence length="333" mass="36029">MREPGRKNEYKKQRSIRNADEIQRARRWRMLRNGVASVALFGAATSAFAWGDVGHEVVAKIADHYLTDQTRIAVNAILATDTSGLTATDIASEATWADKYRASHSNTSQWHYVDTEIATGDIDAACFGHPPLPLNTVASQGPAQACVVDKIDQFVKELNAADTSPSERLLALQFILHFVGDEHQPLHSSDDNDSGGNSKHVSATGFKSGNLHSYWDTAFVTQLGTSADDIASKLIQQITPADVTNWQTLTPRDWSLEAFGVAKQDAYGKLPQPNASGVYVLPSSYVSTAEADVSLQLRRAGVRLASVLNQANLTAPKTQSKPAAALLVSPFGR</sequence>
<dbReference type="RefSeq" id="WP_089340546.1">
    <property type="nucleotide sequence ID" value="NZ_FXAN01000052.1"/>
</dbReference>
<organism evidence="7 8">
    <name type="scientific">Burkholderia singularis</name>
    <dbReference type="NCBI Taxonomy" id="1503053"/>
    <lineage>
        <taxon>Bacteria</taxon>
        <taxon>Pseudomonadati</taxon>
        <taxon>Pseudomonadota</taxon>
        <taxon>Betaproteobacteria</taxon>
        <taxon>Burkholderiales</taxon>
        <taxon>Burkholderiaceae</taxon>
        <taxon>Burkholderia</taxon>
        <taxon>pseudomallei group</taxon>
    </lineage>
</organism>
<evidence type="ECO:0000256" key="4">
    <source>
        <dbReference type="ARBA" id="ARBA00022801"/>
    </source>
</evidence>
<evidence type="ECO:0000313" key="8">
    <source>
        <dbReference type="Proteomes" id="UP000198460"/>
    </source>
</evidence>
<dbReference type="GO" id="GO:0004519">
    <property type="term" value="F:endonuclease activity"/>
    <property type="evidence" value="ECO:0007669"/>
    <property type="project" value="UniProtKB-KW"/>
</dbReference>
<dbReference type="Pfam" id="PF02265">
    <property type="entry name" value="S1-P1_nuclease"/>
    <property type="match status" value="1"/>
</dbReference>
<keyword evidence="2" id="KW-0479">Metal-binding</keyword>
<evidence type="ECO:0000256" key="1">
    <source>
        <dbReference type="ARBA" id="ARBA00022722"/>
    </source>
</evidence>
<dbReference type="InterPro" id="IPR008947">
    <property type="entry name" value="PLipase_C/P1_nuclease_dom_sf"/>
</dbReference>
<dbReference type="EMBL" id="FXAN01000052">
    <property type="protein sequence ID" value="SMG00296.1"/>
    <property type="molecule type" value="Genomic_DNA"/>
</dbReference>
<proteinExistence type="predicted"/>
<dbReference type="Gene3D" id="1.10.575.10">
    <property type="entry name" value="P1 Nuclease"/>
    <property type="match status" value="1"/>
</dbReference>
<dbReference type="InterPro" id="IPR003154">
    <property type="entry name" value="S1/P1nuclease"/>
</dbReference>
<keyword evidence="3 7" id="KW-0255">Endonuclease</keyword>
<dbReference type="GO" id="GO:0003676">
    <property type="term" value="F:nucleic acid binding"/>
    <property type="evidence" value="ECO:0007669"/>
    <property type="project" value="InterPro"/>
</dbReference>
<evidence type="ECO:0000256" key="6">
    <source>
        <dbReference type="ARBA" id="ARBA00023180"/>
    </source>
</evidence>
<evidence type="ECO:0000256" key="2">
    <source>
        <dbReference type="ARBA" id="ARBA00022723"/>
    </source>
</evidence>
<dbReference type="PANTHER" id="PTHR33146:SF26">
    <property type="entry name" value="ENDONUCLEASE 4"/>
    <property type="match status" value="1"/>
</dbReference>
<dbReference type="GO" id="GO:0006308">
    <property type="term" value="P:DNA catabolic process"/>
    <property type="evidence" value="ECO:0007669"/>
    <property type="project" value="InterPro"/>
</dbReference>
<keyword evidence="1" id="KW-0540">Nuclease</keyword>
<dbReference type="SUPFAM" id="SSF48537">
    <property type="entry name" value="Phospholipase C/P1 nuclease"/>
    <property type="match status" value="1"/>
</dbReference>
<dbReference type="AlphaFoldDB" id="A0A238H4V1"/>
<keyword evidence="5" id="KW-1015">Disulfide bond</keyword>
<evidence type="ECO:0000256" key="5">
    <source>
        <dbReference type="ARBA" id="ARBA00023157"/>
    </source>
</evidence>
<gene>
    <name evidence="7" type="ORF">BSIN_3365</name>
</gene>
<dbReference type="GO" id="GO:0046872">
    <property type="term" value="F:metal ion binding"/>
    <property type="evidence" value="ECO:0007669"/>
    <property type="project" value="UniProtKB-KW"/>
</dbReference>
<reference evidence="7 8" key="1">
    <citation type="submission" date="2017-04" db="EMBL/GenBank/DDBJ databases">
        <authorList>
            <person name="Afonso C.L."/>
            <person name="Miller P.J."/>
            <person name="Scott M.A."/>
            <person name="Spackman E."/>
            <person name="Goraichik I."/>
            <person name="Dimitrov K.M."/>
            <person name="Suarez D.L."/>
            <person name="Swayne D.E."/>
        </authorList>
    </citation>
    <scope>NUCLEOTIDE SEQUENCE [LARGE SCALE GENOMIC DNA]</scope>
    <source>
        <strain evidence="7">LMG 28154</strain>
    </source>
</reference>
<dbReference type="GO" id="GO:0016788">
    <property type="term" value="F:hydrolase activity, acting on ester bonds"/>
    <property type="evidence" value="ECO:0007669"/>
    <property type="project" value="InterPro"/>
</dbReference>